<name>A0ABY6Z8S8_9BACL</name>
<dbReference type="Gene3D" id="3.30.70.270">
    <property type="match status" value="1"/>
</dbReference>
<dbReference type="EMBL" id="CP104064">
    <property type="protein sequence ID" value="WAH39133.1"/>
    <property type="molecule type" value="Genomic_DNA"/>
</dbReference>
<dbReference type="SUPFAM" id="SSF55073">
    <property type="entry name" value="Nucleotide cyclase"/>
    <property type="match status" value="1"/>
</dbReference>
<dbReference type="Pfam" id="PF00990">
    <property type="entry name" value="GGDEF"/>
    <property type="match status" value="1"/>
</dbReference>
<dbReference type="PANTHER" id="PTHR45138">
    <property type="entry name" value="REGULATORY COMPONENTS OF SENSORY TRANSDUCTION SYSTEM"/>
    <property type="match status" value="1"/>
</dbReference>
<evidence type="ECO:0000256" key="3">
    <source>
        <dbReference type="ARBA" id="ARBA00022692"/>
    </source>
</evidence>
<evidence type="ECO:0000313" key="9">
    <source>
        <dbReference type="Proteomes" id="UP001164803"/>
    </source>
</evidence>
<evidence type="ECO:0000256" key="4">
    <source>
        <dbReference type="ARBA" id="ARBA00022989"/>
    </source>
</evidence>
<comment type="subcellular location">
    <subcellularLocation>
        <location evidence="1">Cell membrane</location>
        <topology evidence="1">Multi-pass membrane protein</topology>
    </subcellularLocation>
</comment>
<feature type="transmembrane region" description="Helical" evidence="6">
    <location>
        <begin position="107"/>
        <end position="128"/>
    </location>
</feature>
<feature type="transmembrane region" description="Helical" evidence="6">
    <location>
        <begin position="6"/>
        <end position="24"/>
    </location>
</feature>
<dbReference type="NCBIfam" id="TIGR00254">
    <property type="entry name" value="GGDEF"/>
    <property type="match status" value="1"/>
</dbReference>
<feature type="transmembrane region" description="Helical" evidence="6">
    <location>
        <begin position="134"/>
        <end position="156"/>
    </location>
</feature>
<dbReference type="InterPro" id="IPR000160">
    <property type="entry name" value="GGDEF_dom"/>
</dbReference>
<feature type="transmembrane region" description="Helical" evidence="6">
    <location>
        <begin position="70"/>
        <end position="95"/>
    </location>
</feature>
<dbReference type="GO" id="GO:0052621">
    <property type="term" value="F:diguanylate cyclase activity"/>
    <property type="evidence" value="ECO:0007669"/>
    <property type="project" value="UniProtKB-EC"/>
</dbReference>
<gene>
    <name evidence="8" type="ORF">NZD86_04885</name>
</gene>
<dbReference type="EC" id="2.7.7.65" evidence="8"/>
<keyword evidence="9" id="KW-1185">Reference proteome</keyword>
<dbReference type="Gene3D" id="1.10.1760.20">
    <property type="match status" value="1"/>
</dbReference>
<keyword evidence="3 6" id="KW-0812">Transmembrane</keyword>
<dbReference type="Pfam" id="PF07694">
    <property type="entry name" value="5TM-5TMR_LYT"/>
    <property type="match status" value="1"/>
</dbReference>
<organism evidence="8 9">
    <name type="scientific">Alicyclobacillus dauci</name>
    <dbReference type="NCBI Taxonomy" id="1475485"/>
    <lineage>
        <taxon>Bacteria</taxon>
        <taxon>Bacillati</taxon>
        <taxon>Bacillota</taxon>
        <taxon>Bacilli</taxon>
        <taxon>Bacillales</taxon>
        <taxon>Alicyclobacillaceae</taxon>
        <taxon>Alicyclobacillus</taxon>
    </lineage>
</organism>
<keyword evidence="4 6" id="KW-1133">Transmembrane helix</keyword>
<dbReference type="InterPro" id="IPR050469">
    <property type="entry name" value="Diguanylate_Cyclase"/>
</dbReference>
<feature type="transmembrane region" description="Helical" evidence="6">
    <location>
        <begin position="163"/>
        <end position="185"/>
    </location>
</feature>
<evidence type="ECO:0000259" key="7">
    <source>
        <dbReference type="PROSITE" id="PS50887"/>
    </source>
</evidence>
<dbReference type="PROSITE" id="PS50887">
    <property type="entry name" value="GGDEF"/>
    <property type="match status" value="1"/>
</dbReference>
<dbReference type="RefSeq" id="WP_268046791.1">
    <property type="nucleotide sequence ID" value="NZ_CP104064.1"/>
</dbReference>
<sequence>MVLRDFFINFCILCTGIFLLYLLFRKIRHRVNSSSVSFKLATGLAQGLFGVLLMQFGIQFSKTVLIDLRSIPIMIAAQVGGPIPSIVAAVVITVFRFASYPYSTSALVNAAIVLIAGVSFGWVARASIRRQHKWWTMAAIFSVLLGLGIHIVIPGWKAAGEIYVQYVFSIVMATYFTRFLVSYLWRSQDALDQLKEVSRKDFLTGLKNTRAFNEEMNRIYDQAKAQREPLSLLIIDIDYFKQINDTYGHPAGDEVLKQVGDVFLRACRSVDIVCRNGGEEFSVILPVCDQIRAKQVAERIRSAVETNIFVVNNDKPIRLTVSMGISTVTAFHSTSIDRITQFADEGLYMAKQSGRNRVCLKEAL</sequence>
<evidence type="ECO:0000313" key="8">
    <source>
        <dbReference type="EMBL" id="WAH39133.1"/>
    </source>
</evidence>
<protein>
    <submittedName>
        <fullName evidence="8">Diguanylate cyclase</fullName>
        <ecNumber evidence="8">2.7.7.65</ecNumber>
    </submittedName>
</protein>
<dbReference type="CDD" id="cd01949">
    <property type="entry name" value="GGDEF"/>
    <property type="match status" value="1"/>
</dbReference>
<keyword evidence="8" id="KW-0808">Transferase</keyword>
<accession>A0ABY6Z8S8</accession>
<dbReference type="InterPro" id="IPR029787">
    <property type="entry name" value="Nucleotide_cyclase"/>
</dbReference>
<feature type="domain" description="GGDEF" evidence="7">
    <location>
        <begin position="228"/>
        <end position="363"/>
    </location>
</feature>
<feature type="transmembrane region" description="Helical" evidence="6">
    <location>
        <begin position="36"/>
        <end position="58"/>
    </location>
</feature>
<dbReference type="InterPro" id="IPR043128">
    <property type="entry name" value="Rev_trsase/Diguanyl_cyclase"/>
</dbReference>
<evidence type="ECO:0000256" key="2">
    <source>
        <dbReference type="ARBA" id="ARBA00022475"/>
    </source>
</evidence>
<evidence type="ECO:0000256" key="6">
    <source>
        <dbReference type="SAM" id="Phobius"/>
    </source>
</evidence>
<dbReference type="PANTHER" id="PTHR45138:SF9">
    <property type="entry name" value="DIGUANYLATE CYCLASE DGCM-RELATED"/>
    <property type="match status" value="1"/>
</dbReference>
<keyword evidence="8" id="KW-0548">Nucleotidyltransferase</keyword>
<dbReference type="Proteomes" id="UP001164803">
    <property type="component" value="Chromosome"/>
</dbReference>
<dbReference type="SMART" id="SM00267">
    <property type="entry name" value="GGDEF"/>
    <property type="match status" value="1"/>
</dbReference>
<proteinExistence type="predicted"/>
<reference evidence="8" key="1">
    <citation type="submission" date="2022-08" db="EMBL/GenBank/DDBJ databases">
        <title>Alicyclobacillus dauci DSM2870, complete genome.</title>
        <authorList>
            <person name="Wang Q."/>
            <person name="Cai R."/>
            <person name="Wang Z."/>
        </authorList>
    </citation>
    <scope>NUCLEOTIDE SEQUENCE</scope>
    <source>
        <strain evidence="8">DSM 28700</strain>
    </source>
</reference>
<dbReference type="InterPro" id="IPR011620">
    <property type="entry name" value="Sig_transdc_His_kinase_LytS_TM"/>
</dbReference>
<keyword evidence="2" id="KW-1003">Cell membrane</keyword>
<evidence type="ECO:0000256" key="5">
    <source>
        <dbReference type="ARBA" id="ARBA00023136"/>
    </source>
</evidence>
<evidence type="ECO:0000256" key="1">
    <source>
        <dbReference type="ARBA" id="ARBA00004651"/>
    </source>
</evidence>
<keyword evidence="5 6" id="KW-0472">Membrane</keyword>